<protein>
    <recommendedName>
        <fullName evidence="1">MATH domain-containing protein</fullName>
    </recommendedName>
</protein>
<evidence type="ECO:0000259" key="1">
    <source>
        <dbReference type="PROSITE" id="PS50144"/>
    </source>
</evidence>
<evidence type="ECO:0000313" key="2">
    <source>
        <dbReference type="EMBL" id="RXH71802.1"/>
    </source>
</evidence>
<dbReference type="Proteomes" id="UP000290289">
    <property type="component" value="Chromosome 16"/>
</dbReference>
<dbReference type="EMBL" id="RDQH01000342">
    <property type="protein sequence ID" value="RXH71802.1"/>
    <property type="molecule type" value="Genomic_DNA"/>
</dbReference>
<dbReference type="PANTHER" id="PTHR46162">
    <property type="entry name" value="TRAF-LIKE FAMILY PROTEIN"/>
    <property type="match status" value="1"/>
</dbReference>
<dbReference type="InterPro" id="IPR002083">
    <property type="entry name" value="MATH/TRAF_dom"/>
</dbReference>
<name>A0A498HPG8_MALDO</name>
<dbReference type="InterPro" id="IPR008974">
    <property type="entry name" value="TRAF-like"/>
</dbReference>
<dbReference type="STRING" id="3750.A0A498HPG8"/>
<dbReference type="SUPFAM" id="SSF49599">
    <property type="entry name" value="TRAF domain-like"/>
    <property type="match status" value="2"/>
</dbReference>
<gene>
    <name evidence="2" type="ORF">DVH24_025303</name>
</gene>
<evidence type="ECO:0000313" key="3">
    <source>
        <dbReference type="Proteomes" id="UP000290289"/>
    </source>
</evidence>
<sequence length="310" mass="35126">MDLFNFITHSLNHGVSRSYSDSPPAHYIKKIKSFSVLKKHSAHGHQSTEFEAGGYKWKLALYPNGNKKKNVEDFISVYLEMDGVKLLQAGWEVYVDLRVFLLDQNKGSYLVLQDRNIKQKCFHGAMLDAGIDKLISLKEFTDASNGYLVNDDCVVGAEVFVCKEKRAAKAEFLSMSYYSFTYKHVWNVENFSKLDAILDSEPFTVGNKKWKIVLHPKGDSNGKALADPETLPPRSKTCVEFSLRIVYRMNRKTNHCQKATNQWFDASSPSWGWSHFIALDTFSKAGKGDFVKDTCLVEAEVTVHGNSQIV</sequence>
<comment type="caution">
    <text evidence="2">The sequence shown here is derived from an EMBL/GenBank/DDBJ whole genome shotgun (WGS) entry which is preliminary data.</text>
</comment>
<feature type="domain" description="MATH" evidence="1">
    <location>
        <begin position="181"/>
        <end position="301"/>
    </location>
</feature>
<dbReference type="PANTHER" id="PTHR46162:SF2">
    <property type="entry name" value="ANKYRIN REPEAT-CONTAINING PROTEIN-RELATED"/>
    <property type="match status" value="1"/>
</dbReference>
<dbReference type="Pfam" id="PF22486">
    <property type="entry name" value="MATH_2"/>
    <property type="match status" value="2"/>
</dbReference>
<dbReference type="SMART" id="SM00061">
    <property type="entry name" value="MATH"/>
    <property type="match status" value="2"/>
</dbReference>
<dbReference type="Gene3D" id="2.60.210.10">
    <property type="entry name" value="Apoptosis, Tumor Necrosis Factor Receptor Associated Protein 2, Chain A"/>
    <property type="match status" value="2"/>
</dbReference>
<reference evidence="2 3" key="1">
    <citation type="submission" date="2018-10" db="EMBL/GenBank/DDBJ databases">
        <title>A high-quality apple genome assembly.</title>
        <authorList>
            <person name="Hu J."/>
        </authorList>
    </citation>
    <scope>NUCLEOTIDE SEQUENCE [LARGE SCALE GENOMIC DNA]</scope>
    <source>
        <strain evidence="3">cv. HFTH1</strain>
        <tissue evidence="2">Young leaf</tissue>
    </source>
</reference>
<proteinExistence type="predicted"/>
<dbReference type="CDD" id="cd00121">
    <property type="entry name" value="MATH"/>
    <property type="match status" value="2"/>
</dbReference>
<accession>A0A498HPG8</accession>
<keyword evidence="3" id="KW-1185">Reference proteome</keyword>
<dbReference type="PROSITE" id="PS50144">
    <property type="entry name" value="MATH"/>
    <property type="match status" value="2"/>
</dbReference>
<feature type="domain" description="MATH" evidence="1">
    <location>
        <begin position="24"/>
        <end position="159"/>
    </location>
</feature>
<organism evidence="2 3">
    <name type="scientific">Malus domestica</name>
    <name type="common">Apple</name>
    <name type="synonym">Pyrus malus</name>
    <dbReference type="NCBI Taxonomy" id="3750"/>
    <lineage>
        <taxon>Eukaryota</taxon>
        <taxon>Viridiplantae</taxon>
        <taxon>Streptophyta</taxon>
        <taxon>Embryophyta</taxon>
        <taxon>Tracheophyta</taxon>
        <taxon>Spermatophyta</taxon>
        <taxon>Magnoliopsida</taxon>
        <taxon>eudicotyledons</taxon>
        <taxon>Gunneridae</taxon>
        <taxon>Pentapetalae</taxon>
        <taxon>rosids</taxon>
        <taxon>fabids</taxon>
        <taxon>Rosales</taxon>
        <taxon>Rosaceae</taxon>
        <taxon>Amygdaloideae</taxon>
        <taxon>Maleae</taxon>
        <taxon>Malus</taxon>
    </lineage>
</organism>
<dbReference type="AlphaFoldDB" id="A0A498HPG8"/>